<organism evidence="3 4">
    <name type="scientific">Mya arenaria</name>
    <name type="common">Soft-shell clam</name>
    <dbReference type="NCBI Taxonomy" id="6604"/>
    <lineage>
        <taxon>Eukaryota</taxon>
        <taxon>Metazoa</taxon>
        <taxon>Spiralia</taxon>
        <taxon>Lophotrochozoa</taxon>
        <taxon>Mollusca</taxon>
        <taxon>Bivalvia</taxon>
        <taxon>Autobranchia</taxon>
        <taxon>Heteroconchia</taxon>
        <taxon>Euheterodonta</taxon>
        <taxon>Imparidentia</taxon>
        <taxon>Neoheterodontei</taxon>
        <taxon>Myida</taxon>
        <taxon>Myoidea</taxon>
        <taxon>Myidae</taxon>
        <taxon>Mya</taxon>
    </lineage>
</organism>
<dbReference type="InterPro" id="IPR003595">
    <property type="entry name" value="Tyr_Pase_cat"/>
</dbReference>
<protein>
    <submittedName>
        <fullName evidence="3">PTPRB-like protein</fullName>
    </submittedName>
</protein>
<dbReference type="PROSITE" id="PS50056">
    <property type="entry name" value="TYR_PHOSPHATASE_2"/>
    <property type="match status" value="1"/>
</dbReference>
<dbReference type="SMART" id="SM00194">
    <property type="entry name" value="PTPc"/>
    <property type="match status" value="1"/>
</dbReference>
<feature type="non-terminal residue" evidence="3">
    <location>
        <position position="1"/>
    </location>
</feature>
<dbReference type="InterPro" id="IPR016130">
    <property type="entry name" value="Tyr_Pase_AS"/>
</dbReference>
<dbReference type="PRINTS" id="PR00700">
    <property type="entry name" value="PRTYPHPHTASE"/>
</dbReference>
<gene>
    <name evidence="3" type="ORF">MAR_019017</name>
</gene>
<dbReference type="PANTHER" id="PTHR19134:SF449">
    <property type="entry name" value="TYROSINE-PROTEIN PHOSPHATASE 1"/>
    <property type="match status" value="1"/>
</dbReference>
<keyword evidence="4" id="KW-1185">Reference proteome</keyword>
<dbReference type="InterPro" id="IPR000387">
    <property type="entry name" value="Tyr_Pase_dom"/>
</dbReference>
<dbReference type="PROSITE" id="PS50055">
    <property type="entry name" value="TYR_PHOSPHATASE_PTP"/>
    <property type="match status" value="1"/>
</dbReference>
<dbReference type="InterPro" id="IPR050348">
    <property type="entry name" value="Protein-Tyr_Phosphatase"/>
</dbReference>
<name>A0ABY7EIT9_MYAAR</name>
<dbReference type="SUPFAM" id="SSF52799">
    <property type="entry name" value="(Phosphotyrosine protein) phosphatases II"/>
    <property type="match status" value="1"/>
</dbReference>
<evidence type="ECO:0000313" key="3">
    <source>
        <dbReference type="EMBL" id="WAR09059.1"/>
    </source>
</evidence>
<dbReference type="Gene3D" id="3.90.190.10">
    <property type="entry name" value="Protein tyrosine phosphatase superfamily"/>
    <property type="match status" value="1"/>
</dbReference>
<sequence>GYTSPREYIATQGPMQATFDDFWQMVWEQNVDTIVMLTKLVENGRIKCGKYWPDVNKPVYYGDLLVSVVSESNLSDYMLRIFEIKLNGERRSVCQFAYLKWPDMGCPEFPEMLLEFVEAVKDHNKRQRGTRHRGPMVVHCSAGVGRTGTFIVVDHLLQHIRHHDDIDVYKLVLDMKNHRCNMVQTK</sequence>
<feature type="domain" description="Tyrosine-protein phosphatase" evidence="1">
    <location>
        <begin position="1"/>
        <end position="186"/>
    </location>
</feature>
<feature type="domain" description="Tyrosine specific protein phosphatases" evidence="2">
    <location>
        <begin position="114"/>
        <end position="186"/>
    </location>
</feature>
<evidence type="ECO:0000259" key="1">
    <source>
        <dbReference type="PROSITE" id="PS50055"/>
    </source>
</evidence>
<dbReference type="PANTHER" id="PTHR19134">
    <property type="entry name" value="RECEPTOR-TYPE TYROSINE-PROTEIN PHOSPHATASE"/>
    <property type="match status" value="1"/>
</dbReference>
<dbReference type="Proteomes" id="UP001164746">
    <property type="component" value="Chromosome 6"/>
</dbReference>
<accession>A0ABY7EIT9</accession>
<reference evidence="3" key="1">
    <citation type="submission" date="2022-11" db="EMBL/GenBank/DDBJ databases">
        <title>Centuries of genome instability and evolution in soft-shell clam transmissible cancer (bioRxiv).</title>
        <authorList>
            <person name="Hart S.F.M."/>
            <person name="Yonemitsu M.A."/>
            <person name="Giersch R.M."/>
            <person name="Beal B.F."/>
            <person name="Arriagada G."/>
            <person name="Davis B.W."/>
            <person name="Ostrander E.A."/>
            <person name="Goff S.P."/>
            <person name="Metzger M.J."/>
        </authorList>
    </citation>
    <scope>NUCLEOTIDE SEQUENCE</scope>
    <source>
        <strain evidence="3">MELC-2E11</strain>
        <tissue evidence="3">Siphon/mantle</tissue>
    </source>
</reference>
<feature type="non-terminal residue" evidence="3">
    <location>
        <position position="186"/>
    </location>
</feature>
<dbReference type="Pfam" id="PF00102">
    <property type="entry name" value="Y_phosphatase"/>
    <property type="match status" value="1"/>
</dbReference>
<dbReference type="PROSITE" id="PS00383">
    <property type="entry name" value="TYR_PHOSPHATASE_1"/>
    <property type="match status" value="1"/>
</dbReference>
<dbReference type="InterPro" id="IPR000242">
    <property type="entry name" value="PTP_cat"/>
</dbReference>
<dbReference type="InterPro" id="IPR029021">
    <property type="entry name" value="Prot-tyrosine_phosphatase-like"/>
</dbReference>
<proteinExistence type="predicted"/>
<evidence type="ECO:0000313" key="4">
    <source>
        <dbReference type="Proteomes" id="UP001164746"/>
    </source>
</evidence>
<dbReference type="SMART" id="SM00404">
    <property type="entry name" value="PTPc_motif"/>
    <property type="match status" value="1"/>
</dbReference>
<evidence type="ECO:0000259" key="2">
    <source>
        <dbReference type="PROSITE" id="PS50056"/>
    </source>
</evidence>
<dbReference type="EMBL" id="CP111017">
    <property type="protein sequence ID" value="WAR09059.1"/>
    <property type="molecule type" value="Genomic_DNA"/>
</dbReference>